<reference evidence="6" key="1">
    <citation type="submission" date="2017-01" db="EMBL/GenBank/DDBJ databases">
        <title>Comparative genomics of anhydrobiosis in the tardigrade Hypsibius dujardini.</title>
        <authorList>
            <person name="Yoshida Y."/>
            <person name="Koutsovoulos G."/>
            <person name="Laetsch D."/>
            <person name="Stevens L."/>
            <person name="Kumar S."/>
            <person name="Horikawa D."/>
            <person name="Ishino K."/>
            <person name="Komine S."/>
            <person name="Tomita M."/>
            <person name="Blaxter M."/>
            <person name="Arakawa K."/>
        </authorList>
    </citation>
    <scope>NUCLEOTIDE SEQUENCE [LARGE SCALE GENOMIC DNA]</scope>
    <source>
        <strain evidence="6">Z151</strain>
    </source>
</reference>
<comment type="caution">
    <text evidence="5">The sequence shown here is derived from an EMBL/GenBank/DDBJ whole genome shotgun (WGS) entry which is preliminary data.</text>
</comment>
<dbReference type="InterPro" id="IPR042266">
    <property type="entry name" value="PPPDE_sf"/>
</dbReference>
<dbReference type="GO" id="GO:0070646">
    <property type="term" value="P:protein modification by small protein removal"/>
    <property type="evidence" value="ECO:0007669"/>
    <property type="project" value="TreeGrafter"/>
</dbReference>
<evidence type="ECO:0000256" key="3">
    <source>
        <dbReference type="ARBA" id="ARBA00022801"/>
    </source>
</evidence>
<dbReference type="GO" id="GO:0008233">
    <property type="term" value="F:peptidase activity"/>
    <property type="evidence" value="ECO:0007669"/>
    <property type="project" value="UniProtKB-KW"/>
</dbReference>
<dbReference type="PANTHER" id="PTHR12378:SF7">
    <property type="entry name" value="DESUMOYLATING ISOPEPTIDASE 1"/>
    <property type="match status" value="1"/>
</dbReference>
<dbReference type="SMART" id="SM01179">
    <property type="entry name" value="DUF862"/>
    <property type="match status" value="1"/>
</dbReference>
<accession>A0A9X6NPI4</accession>
<dbReference type="InterPro" id="IPR008580">
    <property type="entry name" value="PPPDE_dom"/>
</dbReference>
<dbReference type="GO" id="GO:0006508">
    <property type="term" value="P:proteolysis"/>
    <property type="evidence" value="ECO:0007669"/>
    <property type="project" value="UniProtKB-KW"/>
</dbReference>
<dbReference type="Proteomes" id="UP000192578">
    <property type="component" value="Unassembled WGS sequence"/>
</dbReference>
<evidence type="ECO:0000259" key="4">
    <source>
        <dbReference type="PROSITE" id="PS51858"/>
    </source>
</evidence>
<evidence type="ECO:0000313" key="6">
    <source>
        <dbReference type="Proteomes" id="UP000192578"/>
    </source>
</evidence>
<protein>
    <submittedName>
        <fullName evidence="5">Desumoylating isopeptidase 1</fullName>
    </submittedName>
</protein>
<dbReference type="AlphaFoldDB" id="A0A9X6NPI4"/>
<evidence type="ECO:0000313" key="5">
    <source>
        <dbReference type="EMBL" id="OWA54251.1"/>
    </source>
</evidence>
<keyword evidence="2" id="KW-0645">Protease</keyword>
<dbReference type="OrthoDB" id="21221at2759"/>
<comment type="similarity">
    <text evidence="1">Belongs to the DeSI family.</text>
</comment>
<name>A0A9X6NPI4_HYPEX</name>
<gene>
    <name evidence="5" type="ORF">BV898_18662</name>
</gene>
<dbReference type="Gene3D" id="3.90.1720.30">
    <property type="entry name" value="PPPDE domains"/>
    <property type="match status" value="1"/>
</dbReference>
<evidence type="ECO:0000256" key="1">
    <source>
        <dbReference type="ARBA" id="ARBA00008140"/>
    </source>
</evidence>
<dbReference type="Pfam" id="PF05903">
    <property type="entry name" value="Peptidase_C97"/>
    <property type="match status" value="1"/>
</dbReference>
<dbReference type="PROSITE" id="PS51858">
    <property type="entry name" value="PPPDE"/>
    <property type="match status" value="1"/>
</dbReference>
<organism evidence="5 6">
    <name type="scientific">Hypsibius exemplaris</name>
    <name type="common">Freshwater tardigrade</name>
    <dbReference type="NCBI Taxonomy" id="2072580"/>
    <lineage>
        <taxon>Eukaryota</taxon>
        <taxon>Metazoa</taxon>
        <taxon>Ecdysozoa</taxon>
        <taxon>Tardigrada</taxon>
        <taxon>Eutardigrada</taxon>
        <taxon>Parachela</taxon>
        <taxon>Hypsibioidea</taxon>
        <taxon>Hypsibiidae</taxon>
        <taxon>Hypsibius</taxon>
    </lineage>
</organism>
<dbReference type="PANTHER" id="PTHR12378">
    <property type="entry name" value="DESUMOYLATING ISOPEPTIDASE"/>
    <property type="match status" value="1"/>
</dbReference>
<keyword evidence="6" id="KW-1185">Reference proteome</keyword>
<evidence type="ECO:0000256" key="2">
    <source>
        <dbReference type="ARBA" id="ARBA00022670"/>
    </source>
</evidence>
<keyword evidence="3" id="KW-0378">Hydrolase</keyword>
<sequence>MLAHSQIQAVRKSLISASGTTVLGPPDSIVDLGTTCLPREIFLDWMNGMSLTTFKGSRYHLLDHNCNNFSNEMAQFLTGKSIPLLHHRFARRSSPRRWDRSCG</sequence>
<proteinExistence type="inferred from homology"/>
<feature type="domain" description="PPPDE" evidence="4">
    <location>
        <begin position="1"/>
        <end position="103"/>
    </location>
</feature>
<dbReference type="EMBL" id="MTYJ01000385">
    <property type="protein sequence ID" value="OWA54251.1"/>
    <property type="molecule type" value="Genomic_DNA"/>
</dbReference>